<evidence type="ECO:0000256" key="4">
    <source>
        <dbReference type="ARBA" id="ARBA00022525"/>
    </source>
</evidence>
<dbReference type="InterPro" id="IPR006796">
    <property type="entry name" value="Dickkopf_N"/>
</dbReference>
<comment type="similarity">
    <text evidence="2">Belongs to the dickkopf family.</text>
</comment>
<comment type="caution">
    <text evidence="11">The sequence shown here is derived from an EMBL/GenBank/DDBJ whole genome shotgun (WGS) entry which is preliminary data.</text>
</comment>
<evidence type="ECO:0000256" key="6">
    <source>
        <dbReference type="ARBA" id="ARBA00022729"/>
    </source>
</evidence>
<dbReference type="EMBL" id="MNPL01005415">
    <property type="protein sequence ID" value="OQR76035.1"/>
    <property type="molecule type" value="Genomic_DNA"/>
</dbReference>
<dbReference type="Proteomes" id="UP000192247">
    <property type="component" value="Unassembled WGS sequence"/>
</dbReference>
<evidence type="ECO:0000313" key="12">
    <source>
        <dbReference type="Proteomes" id="UP000192247"/>
    </source>
</evidence>
<dbReference type="InterPro" id="IPR048500">
    <property type="entry name" value="DIKK1/2/4_C-subdom1"/>
</dbReference>
<reference evidence="11 12" key="1">
    <citation type="journal article" date="2017" name="Gigascience">
        <title>Draft genome of the honey bee ectoparasitic mite, Tropilaelaps mercedesae, is shaped by the parasitic life history.</title>
        <authorList>
            <person name="Dong X."/>
            <person name="Armstrong S.D."/>
            <person name="Xia D."/>
            <person name="Makepeace B.L."/>
            <person name="Darby A.C."/>
            <person name="Kadowaki T."/>
        </authorList>
    </citation>
    <scope>NUCLEOTIDE SEQUENCE [LARGE SCALE GENOMIC DNA]</scope>
    <source>
        <strain evidence="11">Wuxi-XJTLU</strain>
    </source>
</reference>
<organism evidence="11 12">
    <name type="scientific">Tropilaelaps mercedesae</name>
    <dbReference type="NCBI Taxonomy" id="418985"/>
    <lineage>
        <taxon>Eukaryota</taxon>
        <taxon>Metazoa</taxon>
        <taxon>Ecdysozoa</taxon>
        <taxon>Arthropoda</taxon>
        <taxon>Chelicerata</taxon>
        <taxon>Arachnida</taxon>
        <taxon>Acari</taxon>
        <taxon>Parasitiformes</taxon>
        <taxon>Mesostigmata</taxon>
        <taxon>Gamasina</taxon>
        <taxon>Dermanyssoidea</taxon>
        <taxon>Laelapidae</taxon>
        <taxon>Tropilaelaps</taxon>
    </lineage>
</organism>
<evidence type="ECO:0000256" key="1">
    <source>
        <dbReference type="ARBA" id="ARBA00004613"/>
    </source>
</evidence>
<dbReference type="Pfam" id="PF04706">
    <property type="entry name" value="Dickkopf_N"/>
    <property type="match status" value="1"/>
</dbReference>
<keyword evidence="3" id="KW-0217">Developmental protein</keyword>
<accession>A0A1V9XRC0</accession>
<proteinExistence type="inferred from homology"/>
<feature type="signal peptide" evidence="8">
    <location>
        <begin position="1"/>
        <end position="19"/>
    </location>
</feature>
<dbReference type="Pfam" id="PF21481">
    <property type="entry name" value="DIKK1-2-4_C-subdom1"/>
    <property type="match status" value="1"/>
</dbReference>
<evidence type="ECO:0000259" key="10">
    <source>
        <dbReference type="Pfam" id="PF21481"/>
    </source>
</evidence>
<keyword evidence="5" id="KW-0879">Wnt signaling pathway</keyword>
<keyword evidence="6 8" id="KW-0732">Signal</keyword>
<dbReference type="PANTHER" id="PTHR12113">
    <property type="entry name" value="DICKKOPF3-LIKE 3"/>
    <property type="match status" value="1"/>
</dbReference>
<name>A0A1V9XRC0_9ACAR</name>
<keyword evidence="7" id="KW-1015">Disulfide bond</keyword>
<dbReference type="GO" id="GO:0005615">
    <property type="term" value="C:extracellular space"/>
    <property type="evidence" value="ECO:0007669"/>
    <property type="project" value="TreeGrafter"/>
</dbReference>
<feature type="chain" id="PRO_5012709422" evidence="8">
    <location>
        <begin position="20"/>
        <end position="191"/>
    </location>
</feature>
<gene>
    <name evidence="11" type="ORF">BIW11_08030</name>
</gene>
<evidence type="ECO:0000256" key="3">
    <source>
        <dbReference type="ARBA" id="ARBA00022473"/>
    </source>
</evidence>
<sequence length="191" mass="21180">MNITIYAVLLSSLIELSVSSPLWSRILHQSSEETRQLIDKGYLVACRSDDDCEVGLFCDAHYGFCDKHRAEGEACRQDGHCKDRLLCMFGECQHPPKLGRPGARCNHLSDCGPGLCCARTNGEKVCKPRLPLGEKCYVPQGGLDYILNEVCPCEPGLVCSVVEIKREMKLGSVNYDHLRCSTPKTQLSSSR</sequence>
<dbReference type="STRING" id="418985.A0A1V9XRC0"/>
<evidence type="ECO:0000259" key="9">
    <source>
        <dbReference type="Pfam" id="PF04706"/>
    </source>
</evidence>
<evidence type="ECO:0000256" key="7">
    <source>
        <dbReference type="ARBA" id="ARBA00023157"/>
    </source>
</evidence>
<dbReference type="GO" id="GO:0039706">
    <property type="term" value="F:co-receptor binding"/>
    <property type="evidence" value="ECO:0007669"/>
    <property type="project" value="TreeGrafter"/>
</dbReference>
<evidence type="ECO:0000256" key="8">
    <source>
        <dbReference type="SAM" id="SignalP"/>
    </source>
</evidence>
<dbReference type="GO" id="GO:0090090">
    <property type="term" value="P:negative regulation of canonical Wnt signaling pathway"/>
    <property type="evidence" value="ECO:0007669"/>
    <property type="project" value="TreeGrafter"/>
</dbReference>
<dbReference type="PANTHER" id="PTHR12113:SF31">
    <property type="entry name" value="DICKKOPF N-TERMINAL CYSTEINE-RICH DOMAIN-CONTAINING PROTEIN"/>
    <property type="match status" value="1"/>
</dbReference>
<comment type="subcellular location">
    <subcellularLocation>
        <location evidence="1">Secreted</location>
    </subcellularLocation>
</comment>
<dbReference type="GO" id="GO:0048019">
    <property type="term" value="F:receptor antagonist activity"/>
    <property type="evidence" value="ECO:0007669"/>
    <property type="project" value="TreeGrafter"/>
</dbReference>
<evidence type="ECO:0000256" key="2">
    <source>
        <dbReference type="ARBA" id="ARBA00010842"/>
    </source>
</evidence>
<dbReference type="Gene3D" id="2.10.80.10">
    <property type="entry name" value="Lipase, subunit A"/>
    <property type="match status" value="1"/>
</dbReference>
<dbReference type="AlphaFoldDB" id="A0A1V9XRC0"/>
<keyword evidence="12" id="KW-1185">Reference proteome</keyword>
<dbReference type="OrthoDB" id="4321958at2759"/>
<dbReference type="InParanoid" id="A0A1V9XRC0"/>
<dbReference type="InterPro" id="IPR039863">
    <property type="entry name" value="DKK1-4"/>
</dbReference>
<feature type="domain" description="Dickkopf N-terminal cysteine-rich" evidence="9">
    <location>
        <begin position="46"/>
        <end position="93"/>
    </location>
</feature>
<evidence type="ECO:0000313" key="11">
    <source>
        <dbReference type="EMBL" id="OQR76035.1"/>
    </source>
</evidence>
<feature type="domain" description="Dickkopf-related protein 1/2/4 C-terminal subdomain 1" evidence="10">
    <location>
        <begin position="102"/>
        <end position="130"/>
    </location>
</feature>
<dbReference type="GO" id="GO:0016055">
    <property type="term" value="P:Wnt signaling pathway"/>
    <property type="evidence" value="ECO:0007669"/>
    <property type="project" value="UniProtKB-KW"/>
</dbReference>
<protein>
    <submittedName>
        <fullName evidence="11">Dickkopf-related protein 2-like</fullName>
    </submittedName>
</protein>
<keyword evidence="4" id="KW-0964">Secreted</keyword>
<evidence type="ECO:0000256" key="5">
    <source>
        <dbReference type="ARBA" id="ARBA00022687"/>
    </source>
</evidence>